<dbReference type="KEGG" id="sgz:C0216_00945"/>
<dbReference type="SMART" id="SM00530">
    <property type="entry name" value="HTH_XRE"/>
    <property type="match status" value="1"/>
</dbReference>
<dbReference type="InterPro" id="IPR043917">
    <property type="entry name" value="DUF5753"/>
</dbReference>
<sequence length="326" mass="36344">MTRGQGTSGRPGHGSLLARQGSRSGGTSAVGVTGNPTVSRRRLGSELRRLREISGMTTQQVAARLLISQPKISLLENGRRNVKPRDVRDLCGLYGVRDQRRVDDLMRMARESGRQGWWHAYDDIRYGAYIGLESEAAAVRCYEAQVVPGLLQTSAYARSVIAGTIPQATAEQAARRLEVRMRRQDRLRTTGTPLRLWAVMDASVLWRVVGSREVMRAQLEHLIRISAQPHITLQVLPHDAGAHPGVAGQFTLLDFAEATDGSVVYLERFTSDLYLEKRSDVRRYSDMYAHVQARALSPDGTRRFVEDVIKVYAGPEPSPDDHSRSR</sequence>
<evidence type="ECO:0000313" key="4">
    <source>
        <dbReference type="Proteomes" id="UP000252004"/>
    </source>
</evidence>
<evidence type="ECO:0000313" key="3">
    <source>
        <dbReference type="EMBL" id="AXE22195.1"/>
    </source>
</evidence>
<dbReference type="Proteomes" id="UP000252004">
    <property type="component" value="Chromosome"/>
</dbReference>
<dbReference type="PROSITE" id="PS50943">
    <property type="entry name" value="HTH_CROC1"/>
    <property type="match status" value="1"/>
</dbReference>
<accession>A0A344TU74</accession>
<protein>
    <submittedName>
        <fullName evidence="3">Transcriptional regulator</fullName>
    </submittedName>
</protein>
<dbReference type="GO" id="GO:0003677">
    <property type="term" value="F:DNA binding"/>
    <property type="evidence" value="ECO:0007669"/>
    <property type="project" value="InterPro"/>
</dbReference>
<dbReference type="InterPro" id="IPR001387">
    <property type="entry name" value="Cro/C1-type_HTH"/>
</dbReference>
<organism evidence="3 4">
    <name type="scientific">Streptomyces globosus</name>
    <dbReference type="NCBI Taxonomy" id="68209"/>
    <lineage>
        <taxon>Bacteria</taxon>
        <taxon>Bacillati</taxon>
        <taxon>Actinomycetota</taxon>
        <taxon>Actinomycetes</taxon>
        <taxon>Kitasatosporales</taxon>
        <taxon>Streptomycetaceae</taxon>
        <taxon>Streptomyces</taxon>
    </lineage>
</organism>
<dbReference type="EMBL" id="CP030862">
    <property type="protein sequence ID" value="AXE22195.1"/>
    <property type="molecule type" value="Genomic_DNA"/>
</dbReference>
<proteinExistence type="predicted"/>
<evidence type="ECO:0000256" key="1">
    <source>
        <dbReference type="SAM" id="MobiDB-lite"/>
    </source>
</evidence>
<dbReference type="Pfam" id="PF13560">
    <property type="entry name" value="HTH_31"/>
    <property type="match status" value="1"/>
</dbReference>
<dbReference type="OrthoDB" id="4041149at2"/>
<dbReference type="Pfam" id="PF19054">
    <property type="entry name" value="DUF5753"/>
    <property type="match status" value="1"/>
</dbReference>
<name>A0A344TU74_9ACTN</name>
<dbReference type="Gene3D" id="1.10.260.40">
    <property type="entry name" value="lambda repressor-like DNA-binding domains"/>
    <property type="match status" value="1"/>
</dbReference>
<feature type="compositionally biased region" description="Gly residues" evidence="1">
    <location>
        <begin position="1"/>
        <end position="12"/>
    </location>
</feature>
<evidence type="ECO:0000259" key="2">
    <source>
        <dbReference type="PROSITE" id="PS50943"/>
    </source>
</evidence>
<dbReference type="CDD" id="cd00093">
    <property type="entry name" value="HTH_XRE"/>
    <property type="match status" value="1"/>
</dbReference>
<dbReference type="SUPFAM" id="SSF47413">
    <property type="entry name" value="lambda repressor-like DNA-binding domains"/>
    <property type="match status" value="1"/>
</dbReference>
<reference evidence="3 4" key="1">
    <citation type="submission" date="2018-01" db="EMBL/GenBank/DDBJ databases">
        <title>Draft genome Sequence of streptomyces globosus LZH-48.</title>
        <authorList>
            <person name="Ran K."/>
            <person name="Li Z."/>
            <person name="Wei S."/>
            <person name="Dong R."/>
        </authorList>
    </citation>
    <scope>NUCLEOTIDE SEQUENCE [LARGE SCALE GENOMIC DNA]</scope>
    <source>
        <strain evidence="3 4">LZH-48</strain>
    </source>
</reference>
<feature type="domain" description="HTH cro/C1-type" evidence="2">
    <location>
        <begin position="47"/>
        <end position="105"/>
    </location>
</feature>
<feature type="region of interest" description="Disordered" evidence="1">
    <location>
        <begin position="1"/>
        <end position="43"/>
    </location>
</feature>
<dbReference type="AlphaFoldDB" id="A0A344TU74"/>
<dbReference type="InterPro" id="IPR010982">
    <property type="entry name" value="Lambda_DNA-bd_dom_sf"/>
</dbReference>
<gene>
    <name evidence="3" type="ORF">C0216_00945</name>
</gene>
<keyword evidence="4" id="KW-1185">Reference proteome</keyword>